<dbReference type="GO" id="GO:0016491">
    <property type="term" value="F:oxidoreductase activity"/>
    <property type="evidence" value="ECO:0007669"/>
    <property type="project" value="InterPro"/>
</dbReference>
<dbReference type="RefSeq" id="WP_083018521.1">
    <property type="nucleotide sequence ID" value="NZ_MVII01000030.1"/>
</dbReference>
<dbReference type="SUPFAM" id="SSF47240">
    <property type="entry name" value="Ferritin-like"/>
    <property type="match status" value="1"/>
</dbReference>
<dbReference type="Gene3D" id="1.10.620.20">
    <property type="entry name" value="Ribonucleotide Reductase, subunit A"/>
    <property type="match status" value="1"/>
</dbReference>
<protein>
    <recommendedName>
        <fullName evidence="3">Ferritin-like domain-containing protein</fullName>
    </recommendedName>
</protein>
<gene>
    <name evidence="1" type="ORF">BST43_20060</name>
</gene>
<evidence type="ECO:0000313" key="1">
    <source>
        <dbReference type="EMBL" id="ORB51602.1"/>
    </source>
</evidence>
<reference evidence="1 2" key="1">
    <citation type="submission" date="2016-12" db="EMBL/GenBank/DDBJ databases">
        <title>The new phylogeny of genus Mycobacterium.</title>
        <authorList>
            <person name="Tortoli E."/>
            <person name="Trovato A."/>
            <person name="Cirillo D.M."/>
        </authorList>
    </citation>
    <scope>NUCLEOTIDE SEQUENCE [LARGE SCALE GENOMIC DNA]</scope>
    <source>
        <strain evidence="1 2">CCUG 66554</strain>
    </source>
</reference>
<dbReference type="InterPro" id="IPR009078">
    <property type="entry name" value="Ferritin-like_SF"/>
</dbReference>
<dbReference type="OrthoDB" id="5122030at2"/>
<dbReference type="InterPro" id="IPR012348">
    <property type="entry name" value="RNR-like"/>
</dbReference>
<dbReference type="EMBL" id="MVII01000030">
    <property type="protein sequence ID" value="ORB51602.1"/>
    <property type="molecule type" value="Genomic_DNA"/>
</dbReference>
<evidence type="ECO:0008006" key="3">
    <source>
        <dbReference type="Google" id="ProtNLM"/>
    </source>
</evidence>
<organism evidence="1 2">
    <name type="scientific">Mycobacteroides saopaulense</name>
    <dbReference type="NCBI Taxonomy" id="1578165"/>
    <lineage>
        <taxon>Bacteria</taxon>
        <taxon>Bacillati</taxon>
        <taxon>Actinomycetota</taxon>
        <taxon>Actinomycetes</taxon>
        <taxon>Mycobacteriales</taxon>
        <taxon>Mycobacteriaceae</taxon>
        <taxon>Mycobacteroides</taxon>
    </lineage>
</organism>
<sequence length="252" mass="28430">MNWVDHFEGNRRRNREIDAAIDWRTDTTLSPHTARIIGHSLQRFEIGERGDGDVLLGKARIGDPHYARALELFVAEEQQHARLLSRSLEHLGVPPLAHHWSNAVFVSARRMSSLRWEVMVLAVAEVVALSYYAAMSRCGDRAVESMSRRILDDEHHHVAFQIDSLSKGFESTPKAMIALLRTCWLVLATGATAAVTLDHGAALRACGWTRARFVRDAWRNFRRVSPEAFPVRINRRRRSPLDPIPATSGTPA</sequence>
<dbReference type="Proteomes" id="UP000192434">
    <property type="component" value="Unassembled WGS sequence"/>
</dbReference>
<comment type="caution">
    <text evidence="1">The sequence shown here is derived from an EMBL/GenBank/DDBJ whole genome shotgun (WGS) entry which is preliminary data.</text>
</comment>
<dbReference type="STRING" id="1578165.BKG68_08360"/>
<dbReference type="AlphaFoldDB" id="A0A1X0ITH4"/>
<evidence type="ECO:0000313" key="2">
    <source>
        <dbReference type="Proteomes" id="UP000192434"/>
    </source>
</evidence>
<accession>A0A1X0ITH4</accession>
<dbReference type="CDD" id="cd00657">
    <property type="entry name" value="Ferritin_like"/>
    <property type="match status" value="1"/>
</dbReference>
<name>A0A1X0ITH4_9MYCO</name>
<proteinExistence type="predicted"/>